<gene>
    <name evidence="2" type="ORF">O181_015049</name>
</gene>
<evidence type="ECO:0000313" key="2">
    <source>
        <dbReference type="EMBL" id="MBW0475334.1"/>
    </source>
</evidence>
<dbReference type="AlphaFoldDB" id="A0A9Q3BZ98"/>
<sequence length="118" mass="13348">MTWVVPSLGILEEGHCSSPRSTISHTQSVAQLDLSASQMSRGLSHSTTNSSGSNLESLNPTPNNKNKWCQKYACKPDRKANFMLWDYQNICSYVKDEDNDNNLFEKTSRTNIEKKFIT</sequence>
<protein>
    <submittedName>
        <fullName evidence="2">Uncharacterized protein</fullName>
    </submittedName>
</protein>
<keyword evidence="3" id="KW-1185">Reference proteome</keyword>
<accession>A0A9Q3BZ98</accession>
<dbReference type="OrthoDB" id="2507515at2759"/>
<name>A0A9Q3BZ98_9BASI</name>
<dbReference type="Proteomes" id="UP000765509">
    <property type="component" value="Unassembled WGS sequence"/>
</dbReference>
<organism evidence="2 3">
    <name type="scientific">Austropuccinia psidii MF-1</name>
    <dbReference type="NCBI Taxonomy" id="1389203"/>
    <lineage>
        <taxon>Eukaryota</taxon>
        <taxon>Fungi</taxon>
        <taxon>Dikarya</taxon>
        <taxon>Basidiomycota</taxon>
        <taxon>Pucciniomycotina</taxon>
        <taxon>Pucciniomycetes</taxon>
        <taxon>Pucciniales</taxon>
        <taxon>Sphaerophragmiaceae</taxon>
        <taxon>Austropuccinia</taxon>
    </lineage>
</organism>
<reference evidence="2" key="1">
    <citation type="submission" date="2021-03" db="EMBL/GenBank/DDBJ databases">
        <title>Draft genome sequence of rust myrtle Austropuccinia psidii MF-1, a brazilian biotype.</title>
        <authorList>
            <person name="Quecine M.C."/>
            <person name="Pachon D.M.R."/>
            <person name="Bonatelli M.L."/>
            <person name="Correr F.H."/>
            <person name="Franceschini L.M."/>
            <person name="Leite T.F."/>
            <person name="Margarido G.R.A."/>
            <person name="Almeida C.A."/>
            <person name="Ferrarezi J.A."/>
            <person name="Labate C.A."/>
        </authorList>
    </citation>
    <scope>NUCLEOTIDE SEQUENCE</scope>
    <source>
        <strain evidence="2">MF-1</strain>
    </source>
</reference>
<comment type="caution">
    <text evidence="2">The sequence shown here is derived from an EMBL/GenBank/DDBJ whole genome shotgun (WGS) entry which is preliminary data.</text>
</comment>
<evidence type="ECO:0000256" key="1">
    <source>
        <dbReference type="SAM" id="MobiDB-lite"/>
    </source>
</evidence>
<feature type="region of interest" description="Disordered" evidence="1">
    <location>
        <begin position="37"/>
        <end position="64"/>
    </location>
</feature>
<evidence type="ECO:0000313" key="3">
    <source>
        <dbReference type="Proteomes" id="UP000765509"/>
    </source>
</evidence>
<dbReference type="EMBL" id="AVOT02004067">
    <property type="protein sequence ID" value="MBW0475334.1"/>
    <property type="molecule type" value="Genomic_DNA"/>
</dbReference>
<proteinExistence type="predicted"/>